<sequence length="131" mass="14533">MKKVEIFALKNDLSQNECGCTCDCSGVGDTILITDLIADFTKVHVGIATFNLKLWNGANDEGFLETINQLLKVNGERLTVASNNQVFVWPKILPMMVVDNKILSINDIPECEQWLEVISLGKKLEKKSGCC</sequence>
<organism evidence="1 2">
    <name type="scientific">Carboxylicivirga marina</name>
    <dbReference type="NCBI Taxonomy" id="2800988"/>
    <lineage>
        <taxon>Bacteria</taxon>
        <taxon>Pseudomonadati</taxon>
        <taxon>Bacteroidota</taxon>
        <taxon>Bacteroidia</taxon>
        <taxon>Marinilabiliales</taxon>
        <taxon>Marinilabiliaceae</taxon>
        <taxon>Carboxylicivirga</taxon>
    </lineage>
</organism>
<evidence type="ECO:0000313" key="2">
    <source>
        <dbReference type="Proteomes" id="UP000605676"/>
    </source>
</evidence>
<name>A0ABS1HNA3_9BACT</name>
<gene>
    <name evidence="1" type="ORF">JIV24_16865</name>
</gene>
<dbReference type="Gene3D" id="3.40.30.10">
    <property type="entry name" value="Glutaredoxin"/>
    <property type="match status" value="1"/>
</dbReference>
<proteinExistence type="predicted"/>
<dbReference type="EMBL" id="JAENRR010000049">
    <property type="protein sequence ID" value="MBK3519022.1"/>
    <property type="molecule type" value="Genomic_DNA"/>
</dbReference>
<evidence type="ECO:0008006" key="3">
    <source>
        <dbReference type="Google" id="ProtNLM"/>
    </source>
</evidence>
<keyword evidence="2" id="KW-1185">Reference proteome</keyword>
<accession>A0ABS1HNA3</accession>
<reference evidence="1 2" key="1">
    <citation type="submission" date="2021-01" db="EMBL/GenBank/DDBJ databases">
        <title>Carboxyliciviraga sp.nov., isolated from coastal sediments.</title>
        <authorList>
            <person name="Lu D."/>
            <person name="Zhang T."/>
        </authorList>
    </citation>
    <scope>NUCLEOTIDE SEQUENCE [LARGE SCALE GENOMIC DNA]</scope>
    <source>
        <strain evidence="1 2">N1Y132</strain>
    </source>
</reference>
<protein>
    <recommendedName>
        <fullName evidence="3">STAS/SEC14 domain-containing protein</fullName>
    </recommendedName>
</protein>
<dbReference type="RefSeq" id="WP_200466243.1">
    <property type="nucleotide sequence ID" value="NZ_JAENRR010000049.1"/>
</dbReference>
<comment type="caution">
    <text evidence="1">The sequence shown here is derived from an EMBL/GenBank/DDBJ whole genome shotgun (WGS) entry which is preliminary data.</text>
</comment>
<dbReference type="Proteomes" id="UP000605676">
    <property type="component" value="Unassembled WGS sequence"/>
</dbReference>
<evidence type="ECO:0000313" key="1">
    <source>
        <dbReference type="EMBL" id="MBK3519022.1"/>
    </source>
</evidence>